<evidence type="ECO:0000256" key="7">
    <source>
        <dbReference type="RuleBase" id="RU003812"/>
    </source>
</evidence>
<organism evidence="9 10">
    <name type="scientific">Candidatus Haliotispira prima</name>
    <dbReference type="NCBI Taxonomy" id="3034016"/>
    <lineage>
        <taxon>Bacteria</taxon>
        <taxon>Pseudomonadati</taxon>
        <taxon>Spirochaetota</taxon>
        <taxon>Spirochaetia</taxon>
        <taxon>Spirochaetales</taxon>
        <taxon>Spirochaetaceae</taxon>
        <taxon>Candidatus Haliotispira</taxon>
    </lineage>
</organism>
<dbReference type="InterPro" id="IPR014729">
    <property type="entry name" value="Rossmann-like_a/b/a_fold"/>
</dbReference>
<feature type="domain" description="NAD/GMP synthase" evidence="8">
    <location>
        <begin position="9"/>
        <end position="222"/>
    </location>
</feature>
<comment type="similarity">
    <text evidence="6">Belongs to the NAD synthetase family.</text>
</comment>
<dbReference type="SUPFAM" id="SSF52402">
    <property type="entry name" value="Adenine nucleotide alpha hydrolases-like"/>
    <property type="match status" value="1"/>
</dbReference>
<reference evidence="9 10" key="1">
    <citation type="submission" date="2023-04" db="EMBL/GenBank/DDBJ databases">
        <title>Spirochaete genome identified in red abalone sample constitutes a novel genus.</title>
        <authorList>
            <person name="Sharma S.P."/>
            <person name="Purcell C.M."/>
            <person name="Hyde J.R."/>
            <person name="Severin A.J."/>
        </authorList>
    </citation>
    <scope>NUCLEOTIDE SEQUENCE [LARGE SCALE GENOMIC DNA]</scope>
    <source>
        <strain evidence="9 10">SP-2023</strain>
    </source>
</reference>
<keyword evidence="2 6" id="KW-0436">Ligase</keyword>
<evidence type="ECO:0000256" key="2">
    <source>
        <dbReference type="ARBA" id="ARBA00022598"/>
    </source>
</evidence>
<dbReference type="InterPro" id="IPR003694">
    <property type="entry name" value="NAD_synthase"/>
</dbReference>
<dbReference type="CDD" id="cd00553">
    <property type="entry name" value="NAD_synthase"/>
    <property type="match status" value="1"/>
</dbReference>
<dbReference type="InterPro" id="IPR022310">
    <property type="entry name" value="NAD/GMP_synthase"/>
</dbReference>
<evidence type="ECO:0000256" key="1">
    <source>
        <dbReference type="ARBA" id="ARBA00004790"/>
    </source>
</evidence>
<evidence type="ECO:0000256" key="3">
    <source>
        <dbReference type="ARBA" id="ARBA00022741"/>
    </source>
</evidence>
<evidence type="ECO:0000313" key="10">
    <source>
        <dbReference type="Proteomes" id="UP001228690"/>
    </source>
</evidence>
<evidence type="ECO:0000313" key="9">
    <source>
        <dbReference type="EMBL" id="WGK69054.1"/>
    </source>
</evidence>
<dbReference type="GO" id="GO:0008795">
    <property type="term" value="F:NAD+ synthase activity"/>
    <property type="evidence" value="ECO:0007669"/>
    <property type="project" value="UniProtKB-EC"/>
</dbReference>
<evidence type="ECO:0000259" key="8">
    <source>
        <dbReference type="Pfam" id="PF02540"/>
    </source>
</evidence>
<keyword evidence="10" id="KW-1185">Reference proteome</keyword>
<protein>
    <recommendedName>
        <fullName evidence="7">NH(3)-dependent NAD(+) synthetase</fullName>
        <ecNumber evidence="7">6.3.1.5</ecNumber>
    </recommendedName>
</protein>
<dbReference type="Pfam" id="PF02540">
    <property type="entry name" value="NAD_synthase"/>
    <property type="match status" value="1"/>
</dbReference>
<dbReference type="EMBL" id="CP123443">
    <property type="protein sequence ID" value="WGK69054.1"/>
    <property type="molecule type" value="Genomic_DNA"/>
</dbReference>
<comment type="pathway">
    <text evidence="1">Cofactor biosynthesis; NAD(+) biosynthesis.</text>
</comment>
<dbReference type="Proteomes" id="UP001228690">
    <property type="component" value="Chromosome"/>
</dbReference>
<evidence type="ECO:0000256" key="6">
    <source>
        <dbReference type="RuleBase" id="RU003811"/>
    </source>
</evidence>
<dbReference type="RefSeq" id="WP_326927242.1">
    <property type="nucleotide sequence ID" value="NZ_CP123443.1"/>
</dbReference>
<dbReference type="Gene3D" id="3.40.50.620">
    <property type="entry name" value="HUPs"/>
    <property type="match status" value="1"/>
</dbReference>
<sequence length="255" mass="27893">MDYLALGRKISAWLQDYLQGSGLQCFVVGVSGGIDSAVVSTLAAETGTKTYVLNLPIRSKPENTQLADLHCRSLTGRFPNVLHLEQDFSSAYEAFMRVAEPSEQAHGLSAANTKSRLRMTALYYVAGKNSGIVVGTGNKVEDFGVGFFTKYGDGGVDISPIADLSKTQVRELAKVQGVSPEIIAAPPTDGLWEDSRNDEQQIGAGYEELEWAMSAAEQSLSPGTEREKQVWEIYSGFHRRNLHKMEAIPVFRLKS</sequence>
<keyword evidence="4 6" id="KW-0067">ATP-binding</keyword>
<dbReference type="PANTHER" id="PTHR23090">
    <property type="entry name" value="NH 3 /GLUTAMINE-DEPENDENT NAD + SYNTHETASE"/>
    <property type="match status" value="1"/>
</dbReference>
<keyword evidence="5 6" id="KW-0520">NAD</keyword>
<dbReference type="PANTHER" id="PTHR23090:SF9">
    <property type="entry name" value="GLUTAMINE-DEPENDENT NAD(+) SYNTHETASE"/>
    <property type="match status" value="1"/>
</dbReference>
<comment type="catalytic activity">
    <reaction evidence="7">
        <text>deamido-NAD(+) + NH4(+) + ATP = AMP + diphosphate + NAD(+) + H(+)</text>
        <dbReference type="Rhea" id="RHEA:21188"/>
        <dbReference type="ChEBI" id="CHEBI:15378"/>
        <dbReference type="ChEBI" id="CHEBI:28938"/>
        <dbReference type="ChEBI" id="CHEBI:30616"/>
        <dbReference type="ChEBI" id="CHEBI:33019"/>
        <dbReference type="ChEBI" id="CHEBI:57540"/>
        <dbReference type="ChEBI" id="CHEBI:58437"/>
        <dbReference type="ChEBI" id="CHEBI:456215"/>
        <dbReference type="EC" id="6.3.1.5"/>
    </reaction>
</comment>
<dbReference type="NCBIfam" id="TIGR00552">
    <property type="entry name" value="nadE"/>
    <property type="match status" value="1"/>
</dbReference>
<dbReference type="EC" id="6.3.1.5" evidence="7"/>
<evidence type="ECO:0000256" key="4">
    <source>
        <dbReference type="ARBA" id="ARBA00022840"/>
    </source>
</evidence>
<keyword evidence="3 6" id="KW-0547">Nucleotide-binding</keyword>
<gene>
    <name evidence="9" type="primary">nadE</name>
    <name evidence="9" type="ORF">P0082_11310</name>
</gene>
<proteinExistence type="inferred from homology"/>
<evidence type="ECO:0000256" key="5">
    <source>
        <dbReference type="ARBA" id="ARBA00023027"/>
    </source>
</evidence>
<accession>A0ABY8MJR1</accession>
<name>A0ABY8MJR1_9SPIO</name>